<gene>
    <name evidence="1" type="ORF">CN357_33450</name>
</gene>
<dbReference type="SUPFAM" id="SSF50182">
    <property type="entry name" value="Sm-like ribonucleoproteins"/>
    <property type="match status" value="1"/>
</dbReference>
<dbReference type="Proteomes" id="UP000220210">
    <property type="component" value="Unassembled WGS sequence"/>
</dbReference>
<organism evidence="1 2">
    <name type="scientific">Bacillus cereus</name>
    <dbReference type="NCBI Taxonomy" id="1396"/>
    <lineage>
        <taxon>Bacteria</taxon>
        <taxon>Bacillati</taxon>
        <taxon>Bacillota</taxon>
        <taxon>Bacilli</taxon>
        <taxon>Bacillales</taxon>
        <taxon>Bacillaceae</taxon>
        <taxon>Bacillus</taxon>
        <taxon>Bacillus cereus group</taxon>
    </lineage>
</organism>
<accession>A0A9X6VRH1</accession>
<proteinExistence type="predicted"/>
<sequence>MPKGEGLSRSGRAVITNFLINEVRIPVIIITVDKFSGLIPSNRNQQFPYNQAISIVVV</sequence>
<name>A0A9X6VRH1_BACCE</name>
<dbReference type="EMBL" id="NTSO01000038">
    <property type="protein sequence ID" value="PFF40278.1"/>
    <property type="molecule type" value="Genomic_DNA"/>
</dbReference>
<dbReference type="InterPro" id="IPR010920">
    <property type="entry name" value="LSM_dom_sf"/>
</dbReference>
<comment type="caution">
    <text evidence="1">The sequence shown here is derived from an EMBL/GenBank/DDBJ whole genome shotgun (WGS) entry which is preliminary data.</text>
</comment>
<evidence type="ECO:0000313" key="1">
    <source>
        <dbReference type="EMBL" id="PFF40278.1"/>
    </source>
</evidence>
<evidence type="ECO:0000313" key="2">
    <source>
        <dbReference type="Proteomes" id="UP000220210"/>
    </source>
</evidence>
<reference evidence="1 2" key="1">
    <citation type="submission" date="2017-09" db="EMBL/GenBank/DDBJ databases">
        <title>Large-scale bioinformatics analysis of Bacillus genomes uncovers conserved roles of natural products in bacterial physiology.</title>
        <authorList>
            <consortium name="Agbiome Team Llc"/>
            <person name="Bleich R.M."/>
            <person name="Kirk G.J."/>
            <person name="Santa Maria K.C."/>
            <person name="Allen S.E."/>
            <person name="Farag S."/>
            <person name="Shank E.A."/>
            <person name="Bowers A."/>
        </authorList>
    </citation>
    <scope>NUCLEOTIDE SEQUENCE [LARGE SCALE GENOMIC DNA]</scope>
    <source>
        <strain evidence="1 2">AFS020204</strain>
    </source>
</reference>
<protein>
    <submittedName>
        <fullName evidence="1">RNA-binding protein Hfq</fullName>
    </submittedName>
</protein>
<dbReference type="AlphaFoldDB" id="A0A9X6VRH1"/>